<feature type="region of interest" description="Disordered" evidence="1">
    <location>
        <begin position="347"/>
        <end position="406"/>
    </location>
</feature>
<proteinExistence type="predicted"/>
<dbReference type="GeneID" id="68103349"/>
<dbReference type="RefSeq" id="XP_044543499.1">
    <property type="nucleotide sequence ID" value="XM_044686489.1"/>
</dbReference>
<evidence type="ECO:0000313" key="2">
    <source>
        <dbReference type="EMBL" id="KAG2374325.1"/>
    </source>
</evidence>
<dbReference type="PROSITE" id="PS50896">
    <property type="entry name" value="LISH"/>
    <property type="match status" value="1"/>
</dbReference>
<feature type="compositionally biased region" description="Polar residues" evidence="1">
    <location>
        <begin position="396"/>
        <end position="406"/>
    </location>
</feature>
<keyword evidence="3" id="KW-1185">Reference proteome</keyword>
<evidence type="ECO:0000313" key="3">
    <source>
        <dbReference type="Proteomes" id="UP000816034"/>
    </source>
</evidence>
<evidence type="ECO:0008006" key="4">
    <source>
        <dbReference type="Google" id="ProtNLM"/>
    </source>
</evidence>
<dbReference type="InterPro" id="IPR006594">
    <property type="entry name" value="LisH"/>
</dbReference>
<sequence length="490" mass="53240">MSSTAAVPPPPTSHARYTPSSSAPSSNQADHHDEHHQSEDPNTQLVSRSDVAFIVLQYLREENFTESYEAFKRESKEILADFDTNSQLKGLSKILTEYIQLSNLQQQNAYKQALVQSICKDVKKQQTVSHLLEAMTSLLESVSNEQFNVYHEYPSQQTTSHHHHYYTCLPNQSDDITSTTTTTTTQFTQVSSANNNNTTTSSSSGMTLSCTTPSISPSAASTSTVIPTHAISGALSPHSHSSHSSSTNHSVASGVSAASVASQVTVTSQKQSKQKKTSSTTTNGTKTKKQSKTSKAVEKKKASSSTTCHPPTFPPPLYPPPPINACFPFPMYPPTVVPFSTTVPITLPDPIETPPSTTSSTPASTNYSSSDQKENNGNMEITPSSSSPKTPRHKGQSTASPTTMQKIFGSIPNSTSTAEPNFSADDFFNSPSFFFQSPLHAKNLTTGKRKRERFEIEDNTGLCVTLFEDNTKADKDHSDVDAFLSTLKYD</sequence>
<feature type="compositionally biased region" description="Polar residues" evidence="1">
    <location>
        <begin position="18"/>
        <end position="28"/>
    </location>
</feature>
<dbReference type="Proteomes" id="UP000816034">
    <property type="component" value="Unassembled WGS sequence"/>
</dbReference>
<feature type="region of interest" description="Disordered" evidence="1">
    <location>
        <begin position="1"/>
        <end position="44"/>
    </location>
</feature>
<gene>
    <name evidence="2" type="ORF">C9374_010895</name>
</gene>
<feature type="compositionally biased region" description="Basic and acidic residues" evidence="1">
    <location>
        <begin position="29"/>
        <end position="39"/>
    </location>
</feature>
<comment type="caution">
    <text evidence="2">The sequence shown here is derived from an EMBL/GenBank/DDBJ whole genome shotgun (WGS) entry which is preliminary data.</text>
</comment>
<evidence type="ECO:0000256" key="1">
    <source>
        <dbReference type="SAM" id="MobiDB-lite"/>
    </source>
</evidence>
<accession>A0AA88GAL7</accession>
<feature type="region of interest" description="Disordered" evidence="1">
    <location>
        <begin position="192"/>
        <end position="314"/>
    </location>
</feature>
<reference evidence="2 3" key="1">
    <citation type="journal article" date="2018" name="BMC Genomics">
        <title>The genome of Naegleria lovaniensis, the basis for a comparative approach to unravel pathogenicity factors of the human pathogenic amoeba N. fowleri.</title>
        <authorList>
            <person name="Liechti N."/>
            <person name="Schurch N."/>
            <person name="Bruggmann R."/>
            <person name="Wittwer M."/>
        </authorList>
    </citation>
    <scope>NUCLEOTIDE SEQUENCE [LARGE SCALE GENOMIC DNA]</scope>
    <source>
        <strain evidence="2 3">ATCC 30569</strain>
    </source>
</reference>
<dbReference type="EMBL" id="PYSW02000046">
    <property type="protein sequence ID" value="KAG2374325.1"/>
    <property type="molecule type" value="Genomic_DNA"/>
</dbReference>
<name>A0AA88GAL7_NAELO</name>
<protein>
    <recommendedName>
        <fullName evidence="4">LisH domain-containing protein</fullName>
    </recommendedName>
</protein>
<feature type="compositionally biased region" description="Low complexity" evidence="1">
    <location>
        <begin position="192"/>
        <end position="285"/>
    </location>
</feature>
<dbReference type="SMART" id="SM00667">
    <property type="entry name" value="LisH"/>
    <property type="match status" value="1"/>
</dbReference>
<dbReference type="AlphaFoldDB" id="A0AA88GAL7"/>
<organism evidence="2 3">
    <name type="scientific">Naegleria lovaniensis</name>
    <name type="common">Amoeba</name>
    <dbReference type="NCBI Taxonomy" id="51637"/>
    <lineage>
        <taxon>Eukaryota</taxon>
        <taxon>Discoba</taxon>
        <taxon>Heterolobosea</taxon>
        <taxon>Tetramitia</taxon>
        <taxon>Eutetramitia</taxon>
        <taxon>Vahlkampfiidae</taxon>
        <taxon>Naegleria</taxon>
    </lineage>
</organism>
<feature type="compositionally biased region" description="Low complexity" evidence="1">
    <location>
        <begin position="347"/>
        <end position="370"/>
    </location>
</feature>
<feature type="compositionally biased region" description="Polar residues" evidence="1">
    <location>
        <begin position="375"/>
        <end position="389"/>
    </location>
</feature>